<feature type="compositionally biased region" description="Polar residues" evidence="4">
    <location>
        <begin position="1"/>
        <end position="12"/>
    </location>
</feature>
<keyword evidence="3" id="KW-0539">Nucleus</keyword>
<reference evidence="5" key="2">
    <citation type="submission" date="2013-10" db="EMBL/GenBank/DDBJ databases">
        <authorList>
            <person name="Aslett M."/>
        </authorList>
    </citation>
    <scope>NUCLEOTIDE SEQUENCE [LARGE SCALE GENOMIC DNA]</scope>
    <source>
        <strain evidence="5">Houghton</strain>
    </source>
</reference>
<comment type="similarity">
    <text evidence="2">Belongs to the dpy-30 family.</text>
</comment>
<dbReference type="AlphaFoldDB" id="U6MU18"/>
<reference evidence="5" key="1">
    <citation type="submission" date="2013-10" db="EMBL/GenBank/DDBJ databases">
        <title>Genomic analysis of the causative agents of coccidiosis in chickens.</title>
        <authorList>
            <person name="Reid A.J."/>
            <person name="Blake D."/>
            <person name="Billington K."/>
            <person name="Browne H."/>
            <person name="Dunn M."/>
            <person name="Hung S."/>
            <person name="Kawahara F."/>
            <person name="Miranda-Saavedra D."/>
            <person name="Mourier T."/>
            <person name="Nagra H."/>
            <person name="Otto T.D."/>
            <person name="Rawlings N."/>
            <person name="Sanchez A."/>
            <person name="Sanders M."/>
            <person name="Subramaniam C."/>
            <person name="Tay Y."/>
            <person name="Dear P."/>
            <person name="Doerig C."/>
            <person name="Gruber A."/>
            <person name="Parkinson J."/>
            <person name="Shirley M."/>
            <person name="Wan K.L."/>
            <person name="Berriman M."/>
            <person name="Tomley F."/>
            <person name="Pain A."/>
        </authorList>
    </citation>
    <scope>NUCLEOTIDE SEQUENCE [LARGE SCALE GENOMIC DNA]</scope>
    <source>
        <strain evidence="5">Houghton</strain>
    </source>
</reference>
<proteinExistence type="inferred from homology"/>
<sequence>MPTNEPESTDVVNTEVPAETENQDDCAETFSYSSAELENISITFPLNVLVDGQDFTHHHICLSSPGIPTVLDGVVYIHTLVPVDVLAEKPIPLESIPWPAAKGIPYLSIEAAHTRGRLEFGVVASRISPSQWDFIACSDCLVTAVALCETKRSQLATASAFQSERQSGCNTNSSPDEATALLNNPQKTVENACGEEQTSAGTLKPSSRDHGLTGKNSSVVVPDVDYLMETVVPVLYPALEIVARERPDDPLAAIAFYLLRNSSGYSSTATDAERAGRA</sequence>
<evidence type="ECO:0000313" key="5">
    <source>
        <dbReference type="EMBL" id="CDJ65160.1"/>
    </source>
</evidence>
<evidence type="ECO:0000256" key="4">
    <source>
        <dbReference type="SAM" id="MobiDB-lite"/>
    </source>
</evidence>
<evidence type="ECO:0000256" key="3">
    <source>
        <dbReference type="ARBA" id="ARBA00023242"/>
    </source>
</evidence>
<gene>
    <name evidence="5" type="ORF">ENH_00001670</name>
</gene>
<dbReference type="VEuPathDB" id="ToxoDB:ENH_00001670"/>
<dbReference type="GeneID" id="25470365"/>
<evidence type="ECO:0000256" key="1">
    <source>
        <dbReference type="ARBA" id="ARBA00004123"/>
    </source>
</evidence>
<dbReference type="RefSeq" id="XP_013433627.1">
    <property type="nucleotide sequence ID" value="XM_013578173.1"/>
</dbReference>
<feature type="region of interest" description="Disordered" evidence="4">
    <location>
        <begin position="1"/>
        <end position="25"/>
    </location>
</feature>
<evidence type="ECO:0000256" key="2">
    <source>
        <dbReference type="ARBA" id="ARBA00010849"/>
    </source>
</evidence>
<feature type="region of interest" description="Disordered" evidence="4">
    <location>
        <begin position="193"/>
        <end position="215"/>
    </location>
</feature>
<evidence type="ECO:0000313" key="6">
    <source>
        <dbReference type="Proteomes" id="UP000030754"/>
    </source>
</evidence>
<dbReference type="Pfam" id="PF05186">
    <property type="entry name" value="Dpy-30"/>
    <property type="match status" value="1"/>
</dbReference>
<keyword evidence="6" id="KW-1185">Reference proteome</keyword>
<feature type="compositionally biased region" description="Polar residues" evidence="4">
    <location>
        <begin position="196"/>
        <end position="205"/>
    </location>
</feature>
<dbReference type="OrthoDB" id="417678at2759"/>
<dbReference type="GO" id="GO:0005634">
    <property type="term" value="C:nucleus"/>
    <property type="evidence" value="ECO:0007669"/>
    <property type="project" value="UniProtKB-SubCell"/>
</dbReference>
<dbReference type="Proteomes" id="UP000030754">
    <property type="component" value="Unassembled WGS sequence"/>
</dbReference>
<organism evidence="5 6">
    <name type="scientific">Eimeria necatrix</name>
    <dbReference type="NCBI Taxonomy" id="51315"/>
    <lineage>
        <taxon>Eukaryota</taxon>
        <taxon>Sar</taxon>
        <taxon>Alveolata</taxon>
        <taxon>Apicomplexa</taxon>
        <taxon>Conoidasida</taxon>
        <taxon>Coccidia</taxon>
        <taxon>Eucoccidiorida</taxon>
        <taxon>Eimeriorina</taxon>
        <taxon>Eimeriidae</taxon>
        <taxon>Eimeria</taxon>
    </lineage>
</organism>
<comment type="subcellular location">
    <subcellularLocation>
        <location evidence="1">Nucleus</location>
    </subcellularLocation>
</comment>
<protein>
    <submittedName>
        <fullName evidence="5">Dpy-30 motif containing protein, putative</fullName>
    </submittedName>
</protein>
<dbReference type="InterPro" id="IPR049629">
    <property type="entry name" value="DPY30_SDC1_DD"/>
</dbReference>
<dbReference type="InterPro" id="IPR007858">
    <property type="entry name" value="Dpy-30_motif"/>
</dbReference>
<dbReference type="Gene3D" id="1.20.890.10">
    <property type="entry name" value="cAMP-dependent protein kinase regulatory subunit, dimerization-anchoring domain"/>
    <property type="match status" value="1"/>
</dbReference>
<name>U6MU18_9EIME</name>
<accession>U6MU18</accession>
<dbReference type="CDD" id="cd22965">
    <property type="entry name" value="DD_DPY30_SDC1"/>
    <property type="match status" value="1"/>
</dbReference>
<dbReference type="EMBL" id="HG723074">
    <property type="protein sequence ID" value="CDJ65160.1"/>
    <property type="molecule type" value="Genomic_DNA"/>
</dbReference>